<dbReference type="VEuPathDB" id="TriTrypDB:ADEAN_000741700"/>
<dbReference type="EMBL" id="LR877159">
    <property type="protein sequence ID" value="CAD2219904.1"/>
    <property type="molecule type" value="Genomic_DNA"/>
</dbReference>
<sequence>MIKKEYETKLKFKFEKIAEQQKRIILSIYHKNNENNPLNYYQFLTFHNNNKKEININKNYENNNNNNFIIFSGNNSKESLLYLFEQYEEKYKNYNTNQNYFHNNNENSISLRKFSFTLRTQFLKLLTSFEKEFLKNNKSEILNNFENEFFFSQTLKFKNCDYNSESFLFQNNNNNNQNNIFFTHQSKNNFYVREQKKIINPTSFFLSQNEENYMLNPKETNYYFYLKNENNKNNYFENFNKSLEQNKTKNEEEFILMYQNLIEDDKNKNKNNNLTITLFFETIFESVFLKYNKNTKKEDFLQVIKENENTTNFSLFLENILKTNKNTQFSYFIKAVQNCISNQNNKKEEINRKKENEVWPLFFEELYSILLKINHNNNKILSFSMKDRSFLLQCLKNIILDLTNKNNFENNKLNFFSFLGVHQHKIRYTNVLRYNNNNNYNQNIIFKIIFKILII</sequence>
<proteinExistence type="predicted"/>
<reference evidence="1 2" key="1">
    <citation type="submission" date="2020-08" db="EMBL/GenBank/DDBJ databases">
        <authorList>
            <person name="Newling K."/>
            <person name="Davey J."/>
            <person name="Forrester S."/>
        </authorList>
    </citation>
    <scope>NUCLEOTIDE SEQUENCE [LARGE SCALE GENOMIC DNA]</scope>
    <source>
        <strain evidence="2">Crithidia deanei Carvalho (ATCC PRA-265)</strain>
    </source>
</reference>
<evidence type="ECO:0000313" key="2">
    <source>
        <dbReference type="Proteomes" id="UP000515908"/>
    </source>
</evidence>
<organism evidence="1 2">
    <name type="scientific">Angomonas deanei</name>
    <dbReference type="NCBI Taxonomy" id="59799"/>
    <lineage>
        <taxon>Eukaryota</taxon>
        <taxon>Discoba</taxon>
        <taxon>Euglenozoa</taxon>
        <taxon>Kinetoplastea</taxon>
        <taxon>Metakinetoplastina</taxon>
        <taxon>Trypanosomatida</taxon>
        <taxon>Trypanosomatidae</taxon>
        <taxon>Strigomonadinae</taxon>
        <taxon>Angomonas</taxon>
    </lineage>
</organism>
<name>A0A7G2CLV5_9TRYP</name>
<dbReference type="Proteomes" id="UP000515908">
    <property type="component" value="Chromosome 15"/>
</dbReference>
<dbReference type="AlphaFoldDB" id="A0A7G2CLV5"/>
<accession>A0A7G2CLV5</accession>
<keyword evidence="2" id="KW-1185">Reference proteome</keyword>
<gene>
    <name evidence="1" type="ORF">ADEAN_000741700</name>
</gene>
<evidence type="ECO:0000313" key="1">
    <source>
        <dbReference type="EMBL" id="CAD2219904.1"/>
    </source>
</evidence>
<protein>
    <submittedName>
        <fullName evidence="1">Uncharacterized protein</fullName>
    </submittedName>
</protein>